<dbReference type="Gramene" id="KGN54080">
    <property type="protein sequence ID" value="KGN54080"/>
    <property type="gene ID" value="Csa_4G280570"/>
</dbReference>
<keyword evidence="3" id="KW-1185">Reference proteome</keyword>
<gene>
    <name evidence="2" type="ORF">Csa_4G280570</name>
</gene>
<dbReference type="EMBL" id="CM002925">
    <property type="protein sequence ID" value="KGN54080.1"/>
    <property type="molecule type" value="Genomic_DNA"/>
</dbReference>
<accession>A0A0A0KWV3</accession>
<reference evidence="2 3" key="4">
    <citation type="journal article" date="2011" name="BMC Genomics">
        <title>RNA-Seq improves annotation of protein-coding genes in the cucumber genome.</title>
        <authorList>
            <person name="Li Z."/>
            <person name="Zhang Z."/>
            <person name="Yan P."/>
            <person name="Huang S."/>
            <person name="Fei Z."/>
            <person name="Lin K."/>
        </authorList>
    </citation>
    <scope>NUCLEOTIDE SEQUENCE [LARGE SCALE GENOMIC DNA]</scope>
    <source>
        <strain evidence="3">cv. 9930</strain>
    </source>
</reference>
<sequence length="62" mass="7019">MASDRRRFLPPVSGDAVTFVFHLVGPTSGCKVLNSDGRRRLRRLRSDGQREEGGDNEESDEW</sequence>
<feature type="compositionally biased region" description="Basic and acidic residues" evidence="1">
    <location>
        <begin position="44"/>
        <end position="53"/>
    </location>
</feature>
<dbReference type="Proteomes" id="UP000029981">
    <property type="component" value="Chromosome 4"/>
</dbReference>
<evidence type="ECO:0000313" key="3">
    <source>
        <dbReference type="Proteomes" id="UP000029981"/>
    </source>
</evidence>
<feature type="region of interest" description="Disordered" evidence="1">
    <location>
        <begin position="43"/>
        <end position="62"/>
    </location>
</feature>
<name>A0A0A0KWV3_CUCSA</name>
<reference evidence="2 3" key="3">
    <citation type="journal article" date="2010" name="BMC Genomics">
        <title>Transcriptome sequencing and comparative analysis of cucumber flowers with different sex types.</title>
        <authorList>
            <person name="Guo S."/>
            <person name="Zheng Y."/>
            <person name="Joung J.G."/>
            <person name="Liu S."/>
            <person name="Zhang Z."/>
            <person name="Crasta O.R."/>
            <person name="Sobral B.W."/>
            <person name="Xu Y."/>
            <person name="Huang S."/>
            <person name="Fei Z."/>
        </authorList>
    </citation>
    <scope>NUCLEOTIDE SEQUENCE [LARGE SCALE GENOMIC DNA]</scope>
    <source>
        <strain evidence="3">cv. 9930</strain>
    </source>
</reference>
<evidence type="ECO:0000313" key="2">
    <source>
        <dbReference type="EMBL" id="KGN54080.1"/>
    </source>
</evidence>
<reference evidence="2 3" key="1">
    <citation type="journal article" date="2009" name="Nat. Genet.">
        <title>The genome of the cucumber, Cucumis sativus L.</title>
        <authorList>
            <person name="Huang S."/>
            <person name="Li R."/>
            <person name="Zhang Z."/>
            <person name="Li L."/>
            <person name="Gu X."/>
            <person name="Fan W."/>
            <person name="Lucas W.J."/>
            <person name="Wang X."/>
            <person name="Xie B."/>
            <person name="Ni P."/>
            <person name="Ren Y."/>
            <person name="Zhu H."/>
            <person name="Li J."/>
            <person name="Lin K."/>
            <person name="Jin W."/>
            <person name="Fei Z."/>
            <person name="Li G."/>
            <person name="Staub J."/>
            <person name="Kilian A."/>
            <person name="van der Vossen E.A."/>
            <person name="Wu Y."/>
            <person name="Guo J."/>
            <person name="He J."/>
            <person name="Jia Z."/>
            <person name="Ren Y."/>
            <person name="Tian G."/>
            <person name="Lu Y."/>
            <person name="Ruan J."/>
            <person name="Qian W."/>
            <person name="Wang M."/>
            <person name="Huang Q."/>
            <person name="Li B."/>
            <person name="Xuan Z."/>
            <person name="Cao J."/>
            <person name="Asan"/>
            <person name="Wu Z."/>
            <person name="Zhang J."/>
            <person name="Cai Q."/>
            <person name="Bai Y."/>
            <person name="Zhao B."/>
            <person name="Han Y."/>
            <person name="Li Y."/>
            <person name="Li X."/>
            <person name="Wang S."/>
            <person name="Shi Q."/>
            <person name="Liu S."/>
            <person name="Cho W.K."/>
            <person name="Kim J.Y."/>
            <person name="Xu Y."/>
            <person name="Heller-Uszynska K."/>
            <person name="Miao H."/>
            <person name="Cheng Z."/>
            <person name="Zhang S."/>
            <person name="Wu J."/>
            <person name="Yang Y."/>
            <person name="Kang H."/>
            <person name="Li M."/>
            <person name="Liang H."/>
            <person name="Ren X."/>
            <person name="Shi Z."/>
            <person name="Wen M."/>
            <person name="Jian M."/>
            <person name="Yang H."/>
            <person name="Zhang G."/>
            <person name="Yang Z."/>
            <person name="Chen R."/>
            <person name="Liu S."/>
            <person name="Li J."/>
            <person name="Ma L."/>
            <person name="Liu H."/>
            <person name="Zhou Y."/>
            <person name="Zhao J."/>
            <person name="Fang X."/>
            <person name="Li G."/>
            <person name="Fang L."/>
            <person name="Li Y."/>
            <person name="Liu D."/>
            <person name="Zheng H."/>
            <person name="Zhang Y."/>
            <person name="Qin N."/>
            <person name="Li Z."/>
            <person name="Yang G."/>
            <person name="Yang S."/>
            <person name="Bolund L."/>
            <person name="Kristiansen K."/>
            <person name="Zheng H."/>
            <person name="Li S."/>
            <person name="Zhang X."/>
            <person name="Yang H."/>
            <person name="Wang J."/>
            <person name="Sun R."/>
            <person name="Zhang B."/>
            <person name="Jiang S."/>
            <person name="Wang J."/>
            <person name="Du Y."/>
            <person name="Li S."/>
        </authorList>
    </citation>
    <scope>NUCLEOTIDE SEQUENCE [LARGE SCALE GENOMIC DNA]</scope>
    <source>
        <strain evidence="3">cv. 9930</strain>
    </source>
</reference>
<organism evidence="2 3">
    <name type="scientific">Cucumis sativus</name>
    <name type="common">Cucumber</name>
    <dbReference type="NCBI Taxonomy" id="3659"/>
    <lineage>
        <taxon>Eukaryota</taxon>
        <taxon>Viridiplantae</taxon>
        <taxon>Streptophyta</taxon>
        <taxon>Embryophyta</taxon>
        <taxon>Tracheophyta</taxon>
        <taxon>Spermatophyta</taxon>
        <taxon>Magnoliopsida</taxon>
        <taxon>eudicotyledons</taxon>
        <taxon>Gunneridae</taxon>
        <taxon>Pentapetalae</taxon>
        <taxon>rosids</taxon>
        <taxon>fabids</taxon>
        <taxon>Cucurbitales</taxon>
        <taxon>Cucurbitaceae</taxon>
        <taxon>Benincaseae</taxon>
        <taxon>Cucumis</taxon>
    </lineage>
</organism>
<proteinExistence type="predicted"/>
<dbReference type="AlphaFoldDB" id="A0A0A0KWV3"/>
<reference evidence="2 3" key="2">
    <citation type="journal article" date="2009" name="PLoS ONE">
        <title>An integrated genetic and cytogenetic map of the cucumber genome.</title>
        <authorList>
            <person name="Ren Y."/>
            <person name="Zhang Z."/>
            <person name="Liu J."/>
            <person name="Staub J.E."/>
            <person name="Han Y."/>
            <person name="Cheng Z."/>
            <person name="Li X."/>
            <person name="Lu J."/>
            <person name="Miao H."/>
            <person name="Kang H."/>
            <person name="Xie B."/>
            <person name="Gu X."/>
            <person name="Wang X."/>
            <person name="Du Y."/>
            <person name="Jin W."/>
            <person name="Huang S."/>
        </authorList>
    </citation>
    <scope>NUCLEOTIDE SEQUENCE [LARGE SCALE GENOMIC DNA]</scope>
    <source>
        <strain evidence="3">cv. 9930</strain>
    </source>
</reference>
<protein>
    <submittedName>
        <fullName evidence="2">Uncharacterized protein</fullName>
    </submittedName>
</protein>
<evidence type="ECO:0000256" key="1">
    <source>
        <dbReference type="SAM" id="MobiDB-lite"/>
    </source>
</evidence>